<dbReference type="PANTHER" id="PTHR31793:SF2">
    <property type="entry name" value="BLR1345 PROTEIN"/>
    <property type="match status" value="1"/>
</dbReference>
<proteinExistence type="predicted"/>
<comment type="caution">
    <text evidence="1">The sequence shown here is derived from an EMBL/GenBank/DDBJ whole genome shotgun (WGS) entry which is preliminary data.</text>
</comment>
<sequence>MLDRIDFEPVFFAPFVSSAMKVEGEWIDYNGHLNVAYYTLIFDRAVDEALCLLGLGPNYAAKRGASFFTAESHIRYLKELAPHSPVRVTLRLVDYDEKRLHLFQTLHHASEGWVAATTEQMVLHVDLRTRHVAPFPDDVLERIATMRAAHAALPPPEGLGRQVTMPARY</sequence>
<dbReference type="Pfam" id="PF13279">
    <property type="entry name" value="4HBT_2"/>
    <property type="match status" value="1"/>
</dbReference>
<gene>
    <name evidence="1" type="ORF">FBQ73_09825</name>
</gene>
<reference evidence="1 2" key="1">
    <citation type="submission" date="2019-05" db="EMBL/GenBank/DDBJ databases">
        <authorList>
            <person name="Zhou X."/>
        </authorList>
    </citation>
    <scope>NUCLEOTIDE SEQUENCE [LARGE SCALE GENOMIC DNA]</scope>
    <source>
        <strain evidence="1 2">DSM 432</strain>
    </source>
</reference>
<organism evidence="1 2">
    <name type="scientific">Xanthobacter autotrophicus</name>
    <dbReference type="NCBI Taxonomy" id="280"/>
    <lineage>
        <taxon>Bacteria</taxon>
        <taxon>Pseudomonadati</taxon>
        <taxon>Pseudomonadota</taxon>
        <taxon>Alphaproteobacteria</taxon>
        <taxon>Hyphomicrobiales</taxon>
        <taxon>Xanthobacteraceae</taxon>
        <taxon>Xanthobacter</taxon>
    </lineage>
</organism>
<dbReference type="SUPFAM" id="SSF54637">
    <property type="entry name" value="Thioesterase/thiol ester dehydrase-isomerase"/>
    <property type="match status" value="1"/>
</dbReference>
<dbReference type="CDD" id="cd00586">
    <property type="entry name" value="4HBT"/>
    <property type="match status" value="1"/>
</dbReference>
<dbReference type="InterPro" id="IPR050563">
    <property type="entry name" value="4-hydroxybenzoyl-CoA_TE"/>
</dbReference>
<dbReference type="AlphaFoldDB" id="A0A6C1KS11"/>
<protein>
    <submittedName>
        <fullName evidence="1">Thioesterase</fullName>
    </submittedName>
</protein>
<evidence type="ECO:0000313" key="1">
    <source>
        <dbReference type="EMBL" id="TLX42946.1"/>
    </source>
</evidence>
<dbReference type="GO" id="GO:0047617">
    <property type="term" value="F:fatty acyl-CoA hydrolase activity"/>
    <property type="evidence" value="ECO:0007669"/>
    <property type="project" value="TreeGrafter"/>
</dbReference>
<evidence type="ECO:0000313" key="2">
    <source>
        <dbReference type="Proteomes" id="UP000305131"/>
    </source>
</evidence>
<dbReference type="RefSeq" id="WP_138399304.1">
    <property type="nucleotide sequence ID" value="NZ_JBAFVI010000002.1"/>
</dbReference>
<dbReference type="InterPro" id="IPR029069">
    <property type="entry name" value="HotDog_dom_sf"/>
</dbReference>
<name>A0A6C1KS11_XANAU</name>
<dbReference type="Proteomes" id="UP000305131">
    <property type="component" value="Unassembled WGS sequence"/>
</dbReference>
<accession>A0A6C1KS11</accession>
<dbReference type="EMBL" id="VAUP01000022">
    <property type="protein sequence ID" value="TLX42946.1"/>
    <property type="molecule type" value="Genomic_DNA"/>
</dbReference>
<dbReference type="OrthoDB" id="9803287at2"/>
<dbReference type="Gene3D" id="3.10.129.10">
    <property type="entry name" value="Hotdog Thioesterase"/>
    <property type="match status" value="1"/>
</dbReference>
<dbReference type="PANTHER" id="PTHR31793">
    <property type="entry name" value="4-HYDROXYBENZOYL-COA THIOESTERASE FAMILY MEMBER"/>
    <property type="match status" value="1"/>
</dbReference>
<dbReference type="GeneID" id="95773750"/>